<keyword evidence="3" id="KW-1133">Transmembrane helix</keyword>
<dbReference type="InterPro" id="IPR012475">
    <property type="entry name" value="Fungal_lectin"/>
</dbReference>
<dbReference type="SUPFAM" id="SSF89372">
    <property type="entry name" value="Fucose-specific lectin"/>
    <property type="match status" value="1"/>
</dbReference>
<dbReference type="Gene3D" id="2.120.10.70">
    <property type="entry name" value="Fucose-specific lectin"/>
    <property type="match status" value="1"/>
</dbReference>
<dbReference type="Gene3D" id="2.40.128.190">
    <property type="match status" value="1"/>
</dbReference>
<organism evidence="4 5">
    <name type="scientific">Amylocarpus encephaloides</name>
    <dbReference type="NCBI Taxonomy" id="45428"/>
    <lineage>
        <taxon>Eukaryota</taxon>
        <taxon>Fungi</taxon>
        <taxon>Dikarya</taxon>
        <taxon>Ascomycota</taxon>
        <taxon>Pezizomycotina</taxon>
        <taxon>Leotiomycetes</taxon>
        <taxon>Helotiales</taxon>
        <taxon>Helotiales incertae sedis</taxon>
        <taxon>Amylocarpus</taxon>
    </lineage>
</organism>
<evidence type="ECO:0000313" key="5">
    <source>
        <dbReference type="Proteomes" id="UP000824998"/>
    </source>
</evidence>
<dbReference type="OrthoDB" id="4696326at2759"/>
<keyword evidence="3" id="KW-0812">Transmembrane</keyword>
<name>A0A9P7Y7R4_9HELO</name>
<evidence type="ECO:0000313" key="4">
    <source>
        <dbReference type="EMBL" id="KAG9228684.1"/>
    </source>
</evidence>
<reference evidence="4" key="1">
    <citation type="journal article" date="2021" name="IMA Fungus">
        <title>Genomic characterization of three marine fungi, including Emericellopsis atlantica sp. nov. with signatures of a generalist lifestyle and marine biomass degradation.</title>
        <authorList>
            <person name="Hagestad O.C."/>
            <person name="Hou L."/>
            <person name="Andersen J.H."/>
            <person name="Hansen E.H."/>
            <person name="Altermark B."/>
            <person name="Li C."/>
            <person name="Kuhnert E."/>
            <person name="Cox R.J."/>
            <person name="Crous P.W."/>
            <person name="Spatafora J.W."/>
            <person name="Lail K."/>
            <person name="Amirebrahimi M."/>
            <person name="Lipzen A."/>
            <person name="Pangilinan J."/>
            <person name="Andreopoulos W."/>
            <person name="Hayes R.D."/>
            <person name="Ng V."/>
            <person name="Grigoriev I.V."/>
            <person name="Jackson S.A."/>
            <person name="Sutton T.D.S."/>
            <person name="Dobson A.D.W."/>
            <person name="Rama T."/>
        </authorList>
    </citation>
    <scope>NUCLEOTIDE SEQUENCE</scope>
    <source>
        <strain evidence="4">TRa018bII</strain>
    </source>
</reference>
<evidence type="ECO:0000256" key="1">
    <source>
        <dbReference type="ARBA" id="ARBA00009042"/>
    </source>
</evidence>
<dbReference type="AlphaFoldDB" id="A0A9P7Y7R4"/>
<gene>
    <name evidence="4" type="ORF">BJ875DRAFT_489620</name>
</gene>
<feature type="region of interest" description="Disordered" evidence="2">
    <location>
        <begin position="11"/>
        <end position="36"/>
    </location>
</feature>
<evidence type="ECO:0000256" key="2">
    <source>
        <dbReference type="SAM" id="MobiDB-lite"/>
    </source>
</evidence>
<keyword evidence="3" id="KW-0472">Membrane</keyword>
<dbReference type="Pfam" id="PF07938">
    <property type="entry name" value="Fungal_lectin"/>
    <property type="match status" value="1"/>
</dbReference>
<comment type="caution">
    <text evidence="4">The sequence shown here is derived from an EMBL/GenBank/DDBJ whole genome shotgun (WGS) entry which is preliminary data.</text>
</comment>
<sequence>MTKGIAVANHDSWSTPVPAQDPSLPGYDQSNSTPNNTNHANYYAVPLAETDSRRTTSTICGIRTRLFWIVLVAILLLLGAAIGGAVGGTLGLKKTSKSGTSTCNLGEQHVSPSEIYLIETDYFVRFSRCSQIPALATSSGSVSTAIVEPTATAGTTVASTVGGSTIVTTISNTIVTYISNTVVSYGGPPTTTSTTGISPTIAASQSVGSIAAATIQDSGGSVHLFIPYQKGSQIRYRKYYSGGPNYDAQTLELKISPKPGSPLATLVYLGSSTFTTILFYMDDDNNIVEAYHSSPLRSGSLSFDSTKIIVSSTDVYSYSSLAAINVDGGPKKLYYQRSDKKIQEIVGNDGWGKGQEFETALDGSPITLSMVDSPSVNVYYLNDQNTLRQNWLDKASDSWDGPFDFSSSMLQNWPNNNPRFAAAGNTDPITQRFYYIDSNNQVQEYVRESGTWTAQLGSWPQSEGPPGGIAAIGWKDQIRFYYMSGGELAQGYLDGTTWRKTSMEQP</sequence>
<keyword evidence="5" id="KW-1185">Reference proteome</keyword>
<evidence type="ECO:0008006" key="6">
    <source>
        <dbReference type="Google" id="ProtNLM"/>
    </source>
</evidence>
<evidence type="ECO:0000256" key="3">
    <source>
        <dbReference type="SAM" id="Phobius"/>
    </source>
</evidence>
<protein>
    <recommendedName>
        <fullName evidence="6">Fucose-specific lectin</fullName>
    </recommendedName>
</protein>
<accession>A0A9P7Y7R4</accession>
<proteinExistence type="inferred from homology"/>
<comment type="similarity">
    <text evidence="1">Belongs to the fungal fucose-specific lectin family.</text>
</comment>
<dbReference type="Proteomes" id="UP000824998">
    <property type="component" value="Unassembled WGS sequence"/>
</dbReference>
<feature type="transmembrane region" description="Helical" evidence="3">
    <location>
        <begin position="66"/>
        <end position="92"/>
    </location>
</feature>
<dbReference type="EMBL" id="MU251877">
    <property type="protein sequence ID" value="KAG9228684.1"/>
    <property type="molecule type" value="Genomic_DNA"/>
</dbReference>